<dbReference type="Proteomes" id="UP000077671">
    <property type="component" value="Unassembled WGS sequence"/>
</dbReference>
<evidence type="ECO:0000256" key="1">
    <source>
        <dbReference type="SAM" id="MobiDB-lite"/>
    </source>
</evidence>
<dbReference type="EMBL" id="LWDD02002880">
    <property type="protein sequence ID" value="KAE8238843.1"/>
    <property type="molecule type" value="Genomic_DNA"/>
</dbReference>
<proteinExistence type="predicted"/>
<dbReference type="AlphaFoldDB" id="A0A8T8SG62"/>
<sequence>MPRFVVKKSLFDKLPGEIVLLIMQYVFDRNPKRDQTLKQFIRSTIGVQLLSWKAKLAVDTVIGFHFHAFSRPIHHGVHDCRAPFHPSVHAPVQAHRVYWDFFQGKNASRIPDLYELQQSHTRARLPLLRCVSIDLRAHEPITRSSLRLWKTMHAPRWVLSTTVLARMSVASYVIEQLHVRLTAQQDHIDLVEEIIANNTNLHVIHIEVDSAVVNGRLIQPTIHLHKMFPHSRPRANIERLVIRAPGCIVDCSIVDRDLRANLFDHLRRTSEFVLVCSSFNAVTPTFEWLNCLLQKMSRVQLLDIAIDEADPQVSDISQANLPHAHLRKLERLSLQLPEVDTRFLRCIRAVSLYKLRIKRKVPLHEWPSCDDNHFPSLFIAHIQCKGPSAPRLTKLGVDPYFFDQNLNNYHNWTNDHVLPFLAYIKPYSRRRVFPPASVASADSDSDDSFTTWSELSSLSGSSSGSLSSLPDLSSFASVGSGNAPCSSGVSSSSPTVSIPVSNGPISRHDRLASPPQPMSGSSTLSIAAPGSGSTILAHNQDSA</sequence>
<evidence type="ECO:0000313" key="3">
    <source>
        <dbReference type="Proteomes" id="UP000077671"/>
    </source>
</evidence>
<comment type="caution">
    <text evidence="2">The sequence shown here is derived from an EMBL/GenBank/DDBJ whole genome shotgun (WGS) entry which is preliminary data.</text>
</comment>
<evidence type="ECO:0000313" key="2">
    <source>
        <dbReference type="EMBL" id="KAE8238843.1"/>
    </source>
</evidence>
<feature type="compositionally biased region" description="Low complexity" evidence="1">
    <location>
        <begin position="484"/>
        <end position="501"/>
    </location>
</feature>
<organism evidence="2 3">
    <name type="scientific">Tilletia caries</name>
    <name type="common">wheat bunt fungus</name>
    <dbReference type="NCBI Taxonomy" id="13290"/>
    <lineage>
        <taxon>Eukaryota</taxon>
        <taxon>Fungi</taxon>
        <taxon>Dikarya</taxon>
        <taxon>Basidiomycota</taxon>
        <taxon>Ustilaginomycotina</taxon>
        <taxon>Exobasidiomycetes</taxon>
        <taxon>Tilletiales</taxon>
        <taxon>Tilletiaceae</taxon>
        <taxon>Tilletia</taxon>
    </lineage>
</organism>
<gene>
    <name evidence="2" type="ORF">A4X03_0g8760</name>
</gene>
<feature type="non-terminal residue" evidence="2">
    <location>
        <position position="1"/>
    </location>
</feature>
<protein>
    <submittedName>
        <fullName evidence="2">Uncharacterized protein</fullName>
    </submittedName>
</protein>
<reference evidence="2" key="2">
    <citation type="journal article" date="2019" name="IMA Fungus">
        <title>Genome sequencing and comparison of five Tilletia species to identify candidate genes for the detection of regulated species infecting wheat.</title>
        <authorList>
            <person name="Nguyen H.D.T."/>
            <person name="Sultana T."/>
            <person name="Kesanakurti P."/>
            <person name="Hambleton S."/>
        </authorList>
    </citation>
    <scope>NUCLEOTIDE SEQUENCE</scope>
    <source>
        <strain evidence="2">DAOMC 238032</strain>
    </source>
</reference>
<reference evidence="2" key="1">
    <citation type="submission" date="2016-04" db="EMBL/GenBank/DDBJ databases">
        <authorList>
            <person name="Nguyen H.D."/>
            <person name="Kesanakurti P."/>
            <person name="Cullis J."/>
            <person name="Levesque C.A."/>
            <person name="Hambleton S."/>
        </authorList>
    </citation>
    <scope>NUCLEOTIDE SEQUENCE</scope>
    <source>
        <strain evidence="2">DAOMC 238032</strain>
    </source>
</reference>
<feature type="region of interest" description="Disordered" evidence="1">
    <location>
        <begin position="484"/>
        <end position="543"/>
    </location>
</feature>
<name>A0A8T8SG62_9BASI</name>
<accession>A0A8T8SG62</accession>
<feature type="compositionally biased region" description="Polar residues" evidence="1">
    <location>
        <begin position="518"/>
        <end position="543"/>
    </location>
</feature>